<evidence type="ECO:0000256" key="6">
    <source>
        <dbReference type="ARBA" id="ARBA00023304"/>
    </source>
</evidence>
<dbReference type="SMART" id="SM00917">
    <property type="entry name" value="LeuA_dimer"/>
    <property type="match status" value="1"/>
</dbReference>
<sequence length="549" mass="57981">MADQRFQLYDTTLRDGTQQEGMVLTVEDKLAVARHLDAFGVGFIEGGWPGAVPKDTEFFRRAAHEIQLHNAQLAAFGATRKPGAMVSSDPQVRALLAAGTPVVTIVAKSHPRHVELALRTTLAENLAMIGSTVRFLVHAGRRVFVDAEHYFDGYRLNREYALEVVRIAADAGAEAVVLCDTNGGGLPDRIGAVVDDTRTATGARLGIHCHDDSGCAVANTLAAVDAGADHVQGTAHGYGERCGNADLFTVTANLLLQRGLEVISLEQLREMTLSAGSIAELTGIPVRAAAPYVGAGAFTHKAGLHASALRVDPGLYQHVDPALVGNAMHTLVSDLGGRSSVELKARELGYDVEAGSEPVARAAARIKDLETRGYSFESADASFELLLREELQGAVGGPPECPFDVETWRVGVDRRPGGGTRTQASVRLRVDGVPLSAAGEGNGPVNALDRALHTALDPFFPELAALEVVDYQVRVLPGSAVAGDGSGAAARVLVTFSDGRRRWGTVGVDENTVAASWRALLDAVRYVLLSGARTGGEDRRARPTAAVAD</sequence>
<dbReference type="GO" id="GO:0003852">
    <property type="term" value="F:2-isopropylmalate synthase activity"/>
    <property type="evidence" value="ECO:0007669"/>
    <property type="project" value="InterPro"/>
</dbReference>
<dbReference type="PANTHER" id="PTHR43538">
    <property type="entry name" value="ALPHA-IPM SYNTHASE/HOMOCITRATE SYNTHASE"/>
    <property type="match status" value="1"/>
</dbReference>
<dbReference type="Pfam" id="PF00682">
    <property type="entry name" value="HMGL-like"/>
    <property type="match status" value="1"/>
</dbReference>
<dbReference type="CDD" id="cd07941">
    <property type="entry name" value="DRE_TIM_LeuA3"/>
    <property type="match status" value="1"/>
</dbReference>
<dbReference type="PANTHER" id="PTHR43538:SF1">
    <property type="entry name" value="(R)-CITRAMALATE SYNTHASE"/>
    <property type="match status" value="1"/>
</dbReference>
<evidence type="ECO:0000256" key="7">
    <source>
        <dbReference type="ARBA" id="ARBA00048263"/>
    </source>
</evidence>
<keyword evidence="4" id="KW-0412">Isoleucine biosynthesis</keyword>
<dbReference type="PROSITE" id="PS50991">
    <property type="entry name" value="PYR_CT"/>
    <property type="match status" value="1"/>
</dbReference>
<dbReference type="Proteomes" id="UP000325598">
    <property type="component" value="Unassembled WGS sequence"/>
</dbReference>
<dbReference type="Pfam" id="PF22617">
    <property type="entry name" value="HCS_D2"/>
    <property type="match status" value="1"/>
</dbReference>
<dbReference type="InterPro" id="IPR005675">
    <property type="entry name" value="Citramal_synthase"/>
</dbReference>
<evidence type="ECO:0000256" key="2">
    <source>
        <dbReference type="ARBA" id="ARBA00006154"/>
    </source>
</evidence>
<keyword evidence="12" id="KW-1185">Reference proteome</keyword>
<evidence type="ECO:0000256" key="9">
    <source>
        <dbReference type="RuleBase" id="RU003523"/>
    </source>
</evidence>
<dbReference type="AlphaFoldDB" id="A0A5J4L5R7"/>
<evidence type="ECO:0000256" key="4">
    <source>
        <dbReference type="ARBA" id="ARBA00022624"/>
    </source>
</evidence>
<dbReference type="InterPro" id="IPR000891">
    <property type="entry name" value="PYR_CT"/>
</dbReference>
<dbReference type="Gene3D" id="1.10.238.260">
    <property type="match status" value="1"/>
</dbReference>
<dbReference type="RefSeq" id="WP_086717476.1">
    <property type="nucleotide sequence ID" value="NZ_BLAG01000004.1"/>
</dbReference>
<evidence type="ECO:0000256" key="1">
    <source>
        <dbReference type="ARBA" id="ARBA00004743"/>
    </source>
</evidence>
<dbReference type="PROSITE" id="PS00815">
    <property type="entry name" value="AIPM_HOMOCIT_SYNTH_1"/>
    <property type="match status" value="1"/>
</dbReference>
<dbReference type="GO" id="GO:0009097">
    <property type="term" value="P:isoleucine biosynthetic process"/>
    <property type="evidence" value="ECO:0007669"/>
    <property type="project" value="UniProtKB-UniRule"/>
</dbReference>
<dbReference type="GO" id="GO:0009098">
    <property type="term" value="P:L-leucine biosynthetic process"/>
    <property type="evidence" value="ECO:0007669"/>
    <property type="project" value="InterPro"/>
</dbReference>
<feature type="domain" description="Pyruvate carboxyltransferase" evidence="10">
    <location>
        <begin position="6"/>
        <end position="269"/>
    </location>
</feature>
<gene>
    <name evidence="11" type="primary">cimA_1</name>
    <name evidence="11" type="ORF">San01_00380</name>
</gene>
<dbReference type="NCBIfam" id="TIGR00977">
    <property type="entry name" value="citramal_synth"/>
    <property type="match status" value="1"/>
</dbReference>
<dbReference type="InterPro" id="IPR054691">
    <property type="entry name" value="LeuA/HCS_post-cat"/>
</dbReference>
<dbReference type="SUPFAM" id="SSF51569">
    <property type="entry name" value="Aldolase"/>
    <property type="match status" value="1"/>
</dbReference>
<dbReference type="InterPro" id="IPR013709">
    <property type="entry name" value="2-isopropylmalate_synth_dimer"/>
</dbReference>
<dbReference type="GO" id="GO:0043714">
    <property type="term" value="F:(R)-citramalate synthase activity"/>
    <property type="evidence" value="ECO:0007669"/>
    <property type="project" value="UniProtKB-UniRule"/>
</dbReference>
<dbReference type="GeneID" id="96750033"/>
<dbReference type="SUPFAM" id="SSF110921">
    <property type="entry name" value="2-isopropylmalate synthase LeuA, allosteric (dimerisation) domain"/>
    <property type="match status" value="1"/>
</dbReference>
<evidence type="ECO:0000256" key="3">
    <source>
        <dbReference type="ARBA" id="ARBA00022605"/>
    </source>
</evidence>
<dbReference type="Gene3D" id="3.30.160.270">
    <property type="match status" value="1"/>
</dbReference>
<comment type="similarity">
    <text evidence="2 9">Belongs to the alpha-IPM synthase/homocitrate synthase family.</text>
</comment>
<dbReference type="EC" id="2.3.3.21" evidence="8"/>
<evidence type="ECO:0000256" key="5">
    <source>
        <dbReference type="ARBA" id="ARBA00022679"/>
    </source>
</evidence>
<evidence type="ECO:0000313" key="11">
    <source>
        <dbReference type="EMBL" id="GES27552.1"/>
    </source>
</evidence>
<proteinExistence type="inferred from homology"/>
<evidence type="ECO:0000256" key="8">
    <source>
        <dbReference type="NCBIfam" id="TIGR00977"/>
    </source>
</evidence>
<dbReference type="UniPathway" id="UPA00047">
    <property type="reaction ID" value="UER00066"/>
</dbReference>
<accession>A0A5J4L5R7</accession>
<evidence type="ECO:0000313" key="12">
    <source>
        <dbReference type="Proteomes" id="UP000325598"/>
    </source>
</evidence>
<dbReference type="PROSITE" id="PS00816">
    <property type="entry name" value="AIPM_HOMOCIT_SYNTH_2"/>
    <property type="match status" value="1"/>
</dbReference>
<keyword evidence="5 9" id="KW-0808">Transferase</keyword>
<organism evidence="11 12">
    <name type="scientific">Streptomyces angustmyceticus</name>
    <dbReference type="NCBI Taxonomy" id="285578"/>
    <lineage>
        <taxon>Bacteria</taxon>
        <taxon>Bacillati</taxon>
        <taxon>Actinomycetota</taxon>
        <taxon>Actinomycetes</taxon>
        <taxon>Kitasatosporales</taxon>
        <taxon>Streptomycetaceae</taxon>
        <taxon>Streptomyces</taxon>
    </lineage>
</organism>
<comment type="caution">
    <text evidence="11">The sequence shown here is derived from an EMBL/GenBank/DDBJ whole genome shotgun (WGS) entry which is preliminary data.</text>
</comment>
<dbReference type="InterPro" id="IPR013785">
    <property type="entry name" value="Aldolase_TIM"/>
</dbReference>
<dbReference type="OrthoDB" id="9803573at2"/>
<comment type="catalytic activity">
    <reaction evidence="7">
        <text>pyruvate + acetyl-CoA + H2O = (3R)-citramalate + CoA + H(+)</text>
        <dbReference type="Rhea" id="RHEA:19045"/>
        <dbReference type="ChEBI" id="CHEBI:15361"/>
        <dbReference type="ChEBI" id="CHEBI:15377"/>
        <dbReference type="ChEBI" id="CHEBI:15378"/>
        <dbReference type="ChEBI" id="CHEBI:30934"/>
        <dbReference type="ChEBI" id="CHEBI:57287"/>
        <dbReference type="ChEBI" id="CHEBI:57288"/>
        <dbReference type="EC" id="2.3.3.21"/>
    </reaction>
</comment>
<dbReference type="EMBL" id="BLAG01000004">
    <property type="protein sequence ID" value="GES27552.1"/>
    <property type="molecule type" value="Genomic_DNA"/>
</dbReference>
<dbReference type="Gene3D" id="3.20.20.70">
    <property type="entry name" value="Aldolase class I"/>
    <property type="match status" value="1"/>
</dbReference>
<reference evidence="11 12" key="1">
    <citation type="submission" date="2019-10" db="EMBL/GenBank/DDBJ databases">
        <title>Whole genome shotgun sequence of Streptomyces angustmyceticus NBRC 3934.</title>
        <authorList>
            <person name="Hosoyama A."/>
            <person name="Ichikawa N."/>
            <person name="Kimura A."/>
            <person name="Kitahashi Y."/>
            <person name="Komaki H."/>
            <person name="Uohara A."/>
        </authorList>
    </citation>
    <scope>NUCLEOTIDE SEQUENCE [LARGE SCALE GENOMIC DNA]</scope>
    <source>
        <strain evidence="11 12">NBRC 3934</strain>
    </source>
</reference>
<comment type="pathway">
    <text evidence="1">Amino-acid biosynthesis; L-isoleucine biosynthesis; 2-oxobutanoate from pyruvate: step 1/3.</text>
</comment>
<protein>
    <recommendedName>
        <fullName evidence="8">Citramalate synthase</fullName>
        <ecNumber evidence="8">2.3.3.21</ecNumber>
    </recommendedName>
</protein>
<evidence type="ECO:0000259" key="10">
    <source>
        <dbReference type="PROSITE" id="PS50991"/>
    </source>
</evidence>
<keyword evidence="6" id="KW-0100">Branched-chain amino acid biosynthesis</keyword>
<dbReference type="Pfam" id="PF08502">
    <property type="entry name" value="LeuA_dimer"/>
    <property type="match status" value="1"/>
</dbReference>
<dbReference type="InterPro" id="IPR002034">
    <property type="entry name" value="AIPM/Hcit_synth_CS"/>
</dbReference>
<dbReference type="InterPro" id="IPR036230">
    <property type="entry name" value="LeuA_allosteric_dom_sf"/>
</dbReference>
<name>A0A5J4L5R7_9ACTN</name>
<keyword evidence="3" id="KW-0028">Amino-acid biosynthesis</keyword>